<evidence type="ECO:0000259" key="2">
    <source>
        <dbReference type="Pfam" id="PF26640"/>
    </source>
</evidence>
<dbReference type="AlphaFoldDB" id="A0A9P7AZV9"/>
<feature type="domain" description="Heterokaryon incompatibility" evidence="1">
    <location>
        <begin position="38"/>
        <end position="85"/>
    </location>
</feature>
<dbReference type="Pfam" id="PF06985">
    <property type="entry name" value="HET"/>
    <property type="match status" value="1"/>
</dbReference>
<comment type="caution">
    <text evidence="3">The sequence shown here is derived from an EMBL/GenBank/DDBJ whole genome shotgun (WGS) entry which is preliminary data.</text>
</comment>
<sequence>MRLINAATLELEEFNASQGRPDYAILSHRWVHGQEAIQDGLNYAWVDTCCIDKDSSAELSEAINSMYEWYANAKKCYAYLQDVTAGEVTTLCERIAGSSWFTRAWTLQELLAPVDVIFYDQHFSRLASKHDIANNAQHLIRIPAKVLTDPQNILLYPVAVRMSWAANREATRVEDIAYTLFGIFQVNLPLLYGEGDRAFVRLQEEIIKHSHDHSIFAWTADDMKPVRLGAFNVLPLLAPSIARFEDCSDVSTMEEDHEIRAYIITNIGLEIELQVTPYDLNVYAALLDCGPGVIWTRCAILLAYKEDTGIEACCSSTILQFRNNENAKRFL</sequence>
<keyword evidence="4" id="KW-1185">Reference proteome</keyword>
<evidence type="ECO:0000313" key="4">
    <source>
        <dbReference type="Proteomes" id="UP000785200"/>
    </source>
</evidence>
<dbReference type="PANTHER" id="PTHR10622:SF10">
    <property type="entry name" value="HET DOMAIN-CONTAINING PROTEIN"/>
    <property type="match status" value="1"/>
</dbReference>
<feature type="domain" description="DUF8212" evidence="2">
    <location>
        <begin position="197"/>
        <end position="278"/>
    </location>
</feature>
<protein>
    <submittedName>
        <fullName evidence="3">Vegetative incompatibility HET-E-1</fullName>
    </submittedName>
</protein>
<proteinExistence type="predicted"/>
<name>A0A9P7AZV9_9HELO</name>
<dbReference type="Proteomes" id="UP000785200">
    <property type="component" value="Unassembled WGS sequence"/>
</dbReference>
<dbReference type="Pfam" id="PF26640">
    <property type="entry name" value="DUF8212"/>
    <property type="match status" value="1"/>
</dbReference>
<evidence type="ECO:0000259" key="1">
    <source>
        <dbReference type="Pfam" id="PF06985"/>
    </source>
</evidence>
<reference evidence="3" key="1">
    <citation type="submission" date="2019-07" db="EMBL/GenBank/DDBJ databases">
        <title>Hyphodiscus hymeniophilus genome sequencing and assembly.</title>
        <authorList>
            <person name="Kramer G."/>
            <person name="Nodwell J."/>
        </authorList>
    </citation>
    <scope>NUCLEOTIDE SEQUENCE</scope>
    <source>
        <strain evidence="3">ATCC 34498</strain>
    </source>
</reference>
<organism evidence="3 4">
    <name type="scientific">Hyphodiscus hymeniophilus</name>
    <dbReference type="NCBI Taxonomy" id="353542"/>
    <lineage>
        <taxon>Eukaryota</taxon>
        <taxon>Fungi</taxon>
        <taxon>Dikarya</taxon>
        <taxon>Ascomycota</taxon>
        <taxon>Pezizomycotina</taxon>
        <taxon>Leotiomycetes</taxon>
        <taxon>Helotiales</taxon>
        <taxon>Hyphodiscaceae</taxon>
        <taxon>Hyphodiscus</taxon>
    </lineage>
</organism>
<evidence type="ECO:0000313" key="3">
    <source>
        <dbReference type="EMBL" id="KAG0651479.1"/>
    </source>
</evidence>
<dbReference type="PANTHER" id="PTHR10622">
    <property type="entry name" value="HET DOMAIN-CONTAINING PROTEIN"/>
    <property type="match status" value="1"/>
</dbReference>
<gene>
    <name evidence="3" type="ORF">D0Z07_1552</name>
</gene>
<dbReference type="InterPro" id="IPR058525">
    <property type="entry name" value="DUF8212"/>
</dbReference>
<dbReference type="OrthoDB" id="674604at2759"/>
<accession>A0A9P7AZV9</accession>
<dbReference type="InterPro" id="IPR010730">
    <property type="entry name" value="HET"/>
</dbReference>
<dbReference type="EMBL" id="VNKQ01000004">
    <property type="protein sequence ID" value="KAG0651479.1"/>
    <property type="molecule type" value="Genomic_DNA"/>
</dbReference>